<accession>A0ABY5DU74</accession>
<organism evidence="1 2">
    <name type="scientific">Paraconexibacter antarcticus</name>
    <dbReference type="NCBI Taxonomy" id="2949664"/>
    <lineage>
        <taxon>Bacteria</taxon>
        <taxon>Bacillati</taxon>
        <taxon>Actinomycetota</taxon>
        <taxon>Thermoleophilia</taxon>
        <taxon>Solirubrobacterales</taxon>
        <taxon>Paraconexibacteraceae</taxon>
        <taxon>Paraconexibacter</taxon>
    </lineage>
</organism>
<dbReference type="EMBL" id="CP098502">
    <property type="protein sequence ID" value="UTI65573.1"/>
    <property type="molecule type" value="Genomic_DNA"/>
</dbReference>
<name>A0ABY5DU74_9ACTN</name>
<keyword evidence="2" id="KW-1185">Reference proteome</keyword>
<evidence type="ECO:0008006" key="3">
    <source>
        <dbReference type="Google" id="ProtNLM"/>
    </source>
</evidence>
<evidence type="ECO:0000313" key="1">
    <source>
        <dbReference type="EMBL" id="UTI65573.1"/>
    </source>
</evidence>
<gene>
    <name evidence="1" type="ORF">NBH00_05025</name>
</gene>
<sequence length="87" mass="9396">MSPSEPPDLSADGFLESLTETSLYSIGAYFCDRHPDLMDDVIAQADAIERLGLSRWAQREEIGVDAAFQTLITGLAVRYFKAVAGGG</sequence>
<dbReference type="Proteomes" id="UP001056035">
    <property type="component" value="Chromosome"/>
</dbReference>
<reference evidence="1 2" key="1">
    <citation type="submission" date="2022-06" db="EMBL/GenBank/DDBJ databases">
        <title>Paraconexibacter antarcticus.</title>
        <authorList>
            <person name="Kim C.S."/>
        </authorList>
    </citation>
    <scope>NUCLEOTIDE SEQUENCE [LARGE SCALE GENOMIC DNA]</scope>
    <source>
        <strain evidence="1 2">02-257</strain>
    </source>
</reference>
<protein>
    <recommendedName>
        <fullName evidence="3">Cytochrome P450</fullName>
    </recommendedName>
</protein>
<dbReference type="RefSeq" id="WP_254572252.1">
    <property type="nucleotide sequence ID" value="NZ_CP098502.1"/>
</dbReference>
<evidence type="ECO:0000313" key="2">
    <source>
        <dbReference type="Proteomes" id="UP001056035"/>
    </source>
</evidence>
<proteinExistence type="predicted"/>